<protein>
    <submittedName>
        <fullName evidence="1">Uncharacterized protein</fullName>
    </submittedName>
</protein>
<organism evidence="1 2">
    <name type="scientific">Pseudomonas simiae</name>
    <dbReference type="NCBI Taxonomy" id="321846"/>
    <lineage>
        <taxon>Bacteria</taxon>
        <taxon>Pseudomonadati</taxon>
        <taxon>Pseudomonadota</taxon>
        <taxon>Gammaproteobacteria</taxon>
        <taxon>Pseudomonadales</taxon>
        <taxon>Pseudomonadaceae</taxon>
        <taxon>Pseudomonas</taxon>
    </lineage>
</organism>
<evidence type="ECO:0000313" key="1">
    <source>
        <dbReference type="EMBL" id="ERH59649.1"/>
    </source>
</evidence>
<accession>U1TNB4</accession>
<name>U1TNB4_9PSED</name>
<evidence type="ECO:0000313" key="2">
    <source>
        <dbReference type="Proteomes" id="UP000016504"/>
    </source>
</evidence>
<dbReference type="AlphaFoldDB" id="U1TNB4"/>
<gene>
    <name evidence="1" type="ORF">O204_23155</name>
</gene>
<proteinExistence type="predicted"/>
<reference evidence="1 2" key="1">
    <citation type="submission" date="2013-08" db="EMBL/GenBank/DDBJ databases">
        <title>Biodegradation of aromatic compounds in biofilm forming Pseudomonas isolated from sewage sludge.</title>
        <authorList>
            <person name="Qureshi A."/>
            <person name="Ghosh S."/>
            <person name="Khardenavis A.A."/>
            <person name="Kapley A."/>
            <person name="Purohit H.J."/>
        </authorList>
    </citation>
    <scope>NUCLEOTIDE SEQUENCE [LARGE SCALE GENOMIC DNA]</scope>
    <source>
        <strain evidence="1 2">EGD-AQ6</strain>
    </source>
</reference>
<comment type="caution">
    <text evidence="1">The sequence shown here is derived from an EMBL/GenBank/DDBJ whole genome shotgun (WGS) entry which is preliminary data.</text>
</comment>
<sequence>MLMVVLLKVMAKGQQRLVIDAPSQALAGAADERSKRRVFWRQ</sequence>
<dbReference type="EMBL" id="AVQG01000010">
    <property type="protein sequence ID" value="ERH59649.1"/>
    <property type="molecule type" value="Genomic_DNA"/>
</dbReference>
<dbReference type="Proteomes" id="UP000016504">
    <property type="component" value="Unassembled WGS sequence"/>
</dbReference>